<evidence type="ECO:0000256" key="2">
    <source>
        <dbReference type="PROSITE-ProRule" id="PRU00059"/>
    </source>
</evidence>
<accession>A0A5N4AN74</accession>
<gene>
    <name evidence="4" type="ORF">PPYR_09716</name>
</gene>
<feature type="domain" description="CUB" evidence="3">
    <location>
        <begin position="140"/>
        <end position="250"/>
    </location>
</feature>
<dbReference type="Proteomes" id="UP000327044">
    <property type="component" value="Unassembled WGS sequence"/>
</dbReference>
<name>A0A5N4AN74_PHOPY</name>
<dbReference type="InterPro" id="IPR035914">
    <property type="entry name" value="Sperma_CUB_dom_sf"/>
</dbReference>
<dbReference type="GO" id="GO:0005615">
    <property type="term" value="C:extracellular space"/>
    <property type="evidence" value="ECO:0007669"/>
    <property type="project" value="TreeGrafter"/>
</dbReference>
<dbReference type="InParanoid" id="A0A5N4AN74"/>
<dbReference type="GO" id="GO:0004252">
    <property type="term" value="F:serine-type endopeptidase activity"/>
    <property type="evidence" value="ECO:0007669"/>
    <property type="project" value="TreeGrafter"/>
</dbReference>
<evidence type="ECO:0000256" key="1">
    <source>
        <dbReference type="ARBA" id="ARBA00023157"/>
    </source>
</evidence>
<dbReference type="Gene3D" id="2.60.120.290">
    <property type="entry name" value="Spermadhesin, CUB domain"/>
    <property type="match status" value="2"/>
</dbReference>
<keyword evidence="5" id="KW-1185">Reference proteome</keyword>
<keyword evidence="1" id="KW-1015">Disulfide bond</keyword>
<reference evidence="4 5" key="1">
    <citation type="journal article" date="2018" name="Elife">
        <title>Firefly genomes illuminate parallel origins of bioluminescence in beetles.</title>
        <authorList>
            <person name="Fallon T.R."/>
            <person name="Lower S.E."/>
            <person name="Chang C.H."/>
            <person name="Bessho-Uehara M."/>
            <person name="Martin G.J."/>
            <person name="Bewick A.J."/>
            <person name="Behringer M."/>
            <person name="Debat H.J."/>
            <person name="Wong I."/>
            <person name="Day J.C."/>
            <person name="Suvorov A."/>
            <person name="Silva C.J."/>
            <person name="Stanger-Hall K.F."/>
            <person name="Hall D.W."/>
            <person name="Schmitz R.J."/>
            <person name="Nelson D.R."/>
            <person name="Lewis S.M."/>
            <person name="Shigenobu S."/>
            <person name="Bybee S.M."/>
            <person name="Larracuente A.M."/>
            <person name="Oba Y."/>
            <person name="Weng J.K."/>
        </authorList>
    </citation>
    <scope>NUCLEOTIDE SEQUENCE [LARGE SCALE GENOMIC DNA]</scope>
    <source>
        <strain evidence="4">1611_PpyrPB1</strain>
        <tissue evidence="4">Whole body</tissue>
    </source>
</reference>
<dbReference type="PANTHER" id="PTHR24255:SF31">
    <property type="entry name" value="CUBILIN-LIKE PROTEIN"/>
    <property type="match status" value="1"/>
</dbReference>
<feature type="domain" description="CUB" evidence="3">
    <location>
        <begin position="343"/>
        <end position="462"/>
    </location>
</feature>
<dbReference type="InterPro" id="IPR000859">
    <property type="entry name" value="CUB_dom"/>
</dbReference>
<dbReference type="AlphaFoldDB" id="A0A5N4AN74"/>
<organism evidence="4 5">
    <name type="scientific">Photinus pyralis</name>
    <name type="common">Common eastern firefly</name>
    <name type="synonym">Lampyris pyralis</name>
    <dbReference type="NCBI Taxonomy" id="7054"/>
    <lineage>
        <taxon>Eukaryota</taxon>
        <taxon>Metazoa</taxon>
        <taxon>Ecdysozoa</taxon>
        <taxon>Arthropoda</taxon>
        <taxon>Hexapoda</taxon>
        <taxon>Insecta</taxon>
        <taxon>Pterygota</taxon>
        <taxon>Neoptera</taxon>
        <taxon>Endopterygota</taxon>
        <taxon>Coleoptera</taxon>
        <taxon>Polyphaga</taxon>
        <taxon>Elateriformia</taxon>
        <taxon>Elateroidea</taxon>
        <taxon>Lampyridae</taxon>
        <taxon>Lampyrinae</taxon>
        <taxon>Photinus</taxon>
    </lineage>
</organism>
<evidence type="ECO:0000313" key="5">
    <source>
        <dbReference type="Proteomes" id="UP000327044"/>
    </source>
</evidence>
<dbReference type="PROSITE" id="PS01180">
    <property type="entry name" value="CUB"/>
    <property type="match status" value="2"/>
</dbReference>
<comment type="caution">
    <text evidence="4">The sequence shown here is derived from an EMBL/GenBank/DDBJ whole genome shotgun (WGS) entry which is preliminary data.</text>
</comment>
<dbReference type="Pfam" id="PF00431">
    <property type="entry name" value="CUB"/>
    <property type="match status" value="1"/>
</dbReference>
<protein>
    <recommendedName>
        <fullName evidence="3">CUB domain-containing protein</fullName>
    </recommendedName>
</protein>
<comment type="caution">
    <text evidence="2">Lacks conserved residue(s) required for the propagation of feature annotation.</text>
</comment>
<proteinExistence type="predicted"/>
<sequence>MYRECVFLLMILTINSRSKPLESSEICNKIIKNERYVFKGPSCPTFFNVKFIEFDLRPFAGCKGSSLEVVGNEVLCGRIHGTRTYFSSEGMLRMKIVLKGNFSDDSYKILVTRMPCFVKPRDDTNVSRIAFKSERHPSCCAGRYDAKQFYMTSPNFPYSNNVQDRCVYDIYKFSPHVCRLQIHFLYFSLDGQTGNTCHKSFLQLDDNYFCGCRTGLHLVMPFNSSTKTITFKNGQCRGEFTGFVIEVTQEECPSFSDEPALYISEPNLKMARLTQEDIYSDKSEPDVVKHVYVFEDTGDNERSDKEDVVFVPNDVYQCKPFDITRLKVLTKSKDILWQQISQCSTFSSNSFRSQCVQANLIKGYIQSPEYPYFYPKGLNTCYRFESLRGYCAVRLYILDFDVDNSFHCEKDYFLLSGQYKYCGRTLHKASLTFDLRNRDEEIAFITNGFSCRRGFRGVYERIPCNNDGIPVDPVHPSKPTTLTPITSTPTIMPHKPCDRNIRDNVFLLEVYGYHQSRCIFNIIRNDERVCSLLLKFEQFSLSCKFEYLLIGNTRYCGNRNGESVTIEFADTKLPITYVRSSTLPVKSSLRFRISGRQMITDCDLIDVPTVEPERLVAGKTPIQKDAPSKDICGLLLNSKEDLASKICKIIKTQIPSSKCIPITEKMSFMMHPTSKDALGVVFGNRIMRESITAHEVACKDIYTVIFT</sequence>
<dbReference type="SMART" id="SM00042">
    <property type="entry name" value="CUB"/>
    <property type="match status" value="2"/>
</dbReference>
<dbReference type="EMBL" id="VVIM01000006">
    <property type="protein sequence ID" value="KAB0798723.1"/>
    <property type="molecule type" value="Genomic_DNA"/>
</dbReference>
<evidence type="ECO:0000259" key="3">
    <source>
        <dbReference type="PROSITE" id="PS01180"/>
    </source>
</evidence>
<dbReference type="PANTHER" id="PTHR24255">
    <property type="entry name" value="COMPLEMENT COMPONENT 1, S SUBCOMPONENT-RELATED"/>
    <property type="match status" value="1"/>
</dbReference>
<evidence type="ECO:0000313" key="4">
    <source>
        <dbReference type="EMBL" id="KAB0798723.1"/>
    </source>
</evidence>
<dbReference type="SUPFAM" id="SSF49854">
    <property type="entry name" value="Spermadhesin, CUB domain"/>
    <property type="match status" value="3"/>
</dbReference>